<gene>
    <name evidence="4" type="ORF">BCR42DRAFT_405250</name>
</gene>
<dbReference type="Pfam" id="PF00782">
    <property type="entry name" value="DSPc"/>
    <property type="match status" value="1"/>
</dbReference>
<organism evidence="4 5">
    <name type="scientific">Absidia repens</name>
    <dbReference type="NCBI Taxonomy" id="90262"/>
    <lineage>
        <taxon>Eukaryota</taxon>
        <taxon>Fungi</taxon>
        <taxon>Fungi incertae sedis</taxon>
        <taxon>Mucoromycota</taxon>
        <taxon>Mucoromycotina</taxon>
        <taxon>Mucoromycetes</taxon>
        <taxon>Mucorales</taxon>
        <taxon>Cunninghamellaceae</taxon>
        <taxon>Absidia</taxon>
    </lineage>
</organism>
<dbReference type="PANTHER" id="PTHR43798">
    <property type="entry name" value="MONOACYLGLYCEROL LIPASE"/>
    <property type="match status" value="1"/>
</dbReference>
<dbReference type="InterPro" id="IPR016130">
    <property type="entry name" value="Tyr_Pase_AS"/>
</dbReference>
<evidence type="ECO:0000313" key="4">
    <source>
        <dbReference type="EMBL" id="ORZ21976.1"/>
    </source>
</evidence>
<dbReference type="SUPFAM" id="SSF52799">
    <property type="entry name" value="(Phosphotyrosine protein) phosphatases II"/>
    <property type="match status" value="1"/>
</dbReference>
<dbReference type="InterPro" id="IPR029021">
    <property type="entry name" value="Prot-tyrosine_phosphatase-like"/>
</dbReference>
<feature type="domain" description="Tyrosine specific protein phosphatases" evidence="3">
    <location>
        <begin position="475"/>
        <end position="532"/>
    </location>
</feature>
<dbReference type="Pfam" id="PF00561">
    <property type="entry name" value="Abhydrolase_1"/>
    <property type="match status" value="1"/>
</dbReference>
<dbReference type="InterPro" id="IPR029058">
    <property type="entry name" value="AB_hydrolase_fold"/>
</dbReference>
<dbReference type="SUPFAM" id="SSF53474">
    <property type="entry name" value="alpha/beta-Hydrolases"/>
    <property type="match status" value="1"/>
</dbReference>
<dbReference type="GO" id="GO:0004721">
    <property type="term" value="F:phosphoprotein phosphatase activity"/>
    <property type="evidence" value="ECO:0007669"/>
    <property type="project" value="UniProtKB-KW"/>
</dbReference>
<dbReference type="GO" id="GO:0016020">
    <property type="term" value="C:membrane"/>
    <property type="evidence" value="ECO:0007669"/>
    <property type="project" value="TreeGrafter"/>
</dbReference>
<dbReference type="InterPro" id="IPR000387">
    <property type="entry name" value="Tyr_Pase_dom"/>
</dbReference>
<accession>A0A1X2IT52</accession>
<keyword evidence="5" id="KW-1185">Reference proteome</keyword>
<comment type="caution">
    <text evidence="4">The sequence shown here is derived from an EMBL/GenBank/DDBJ whole genome shotgun (WGS) entry which is preliminary data.</text>
</comment>
<keyword evidence="2" id="KW-0904">Protein phosphatase</keyword>
<sequence length="553" mass="63050">MVNLSEKRQIAKTIAVITLAAGMYCIYKDPRRLKRRAWERASFFLCQRDPKERYMERKLLEQPEPSIITDNTEFVEINGHRLRIVHIIHELGSQVPLIVFIHGLGGQVAQWQRQLEYFSQTAHVLALDLLGCGKSQVTSDWDAYTTSSLVKDIETLLMDRYKNDNTVLIAHSYGCSLATFIAASPLMQVRLKALVLISPKDCMDEKQVKGLKKLRWVPDWLFDFARTADRRGGLQSTSIERLLGPEAPVDLRKRQLQWNLASRTSVYKRIVCGASFPDRQVYQQVKAGVLLIGGSVDQVTLPSDMHLIRGHLLFKDGTDMADTAEALKRIPEPYVIANVGHMPMIVKPELVNPVISDFLIKNCGLNTLSGAWQILEKTKGENKWDLKNYEKWSRTANITAGPIGVSLFRAMKVLRQSDPVHCPAAFLNQYPEIGFIIDLSKDTPPYRTSYFDNSTIEYLKLTTVSKIPPTKEDVDRFIVLAAKCWEKRPKAQIAVHCHYGFNRTGFFICCYMIERLGVSVSQALEAFAEVRPPGIRHAHFVDELYLRYELHKR</sequence>
<dbReference type="AlphaFoldDB" id="A0A1X2IT52"/>
<dbReference type="PANTHER" id="PTHR43798:SF5">
    <property type="entry name" value="MONOACYLGLYCEROL LIPASE ABHD6"/>
    <property type="match status" value="1"/>
</dbReference>
<protein>
    <submittedName>
        <fullName evidence="4">Alpha/Beta hydrolase protein</fullName>
    </submittedName>
</protein>
<dbReference type="InterPro" id="IPR000073">
    <property type="entry name" value="AB_hydrolase_1"/>
</dbReference>
<dbReference type="InterPro" id="IPR050266">
    <property type="entry name" value="AB_hydrolase_sf"/>
</dbReference>
<dbReference type="GO" id="GO:0047372">
    <property type="term" value="F:monoacylglycerol lipase activity"/>
    <property type="evidence" value="ECO:0007669"/>
    <property type="project" value="TreeGrafter"/>
</dbReference>
<evidence type="ECO:0000313" key="5">
    <source>
        <dbReference type="Proteomes" id="UP000193560"/>
    </source>
</evidence>
<name>A0A1X2IT52_9FUNG</name>
<dbReference type="SMART" id="SM00195">
    <property type="entry name" value="DSPc"/>
    <property type="match status" value="1"/>
</dbReference>
<dbReference type="STRING" id="90262.A0A1X2IT52"/>
<dbReference type="Gene3D" id="3.90.190.10">
    <property type="entry name" value="Protein tyrosine phosphatase superfamily"/>
    <property type="match status" value="1"/>
</dbReference>
<dbReference type="Gene3D" id="3.40.50.1820">
    <property type="entry name" value="alpha/beta hydrolase"/>
    <property type="match status" value="1"/>
</dbReference>
<dbReference type="PROSITE" id="PS00383">
    <property type="entry name" value="TYR_PHOSPHATASE_1"/>
    <property type="match status" value="1"/>
</dbReference>
<evidence type="ECO:0000256" key="2">
    <source>
        <dbReference type="ARBA" id="ARBA00022912"/>
    </source>
</evidence>
<evidence type="ECO:0000259" key="3">
    <source>
        <dbReference type="PROSITE" id="PS50056"/>
    </source>
</evidence>
<keyword evidence="1 4" id="KW-0378">Hydrolase</keyword>
<dbReference type="Proteomes" id="UP000193560">
    <property type="component" value="Unassembled WGS sequence"/>
</dbReference>
<evidence type="ECO:0000256" key="1">
    <source>
        <dbReference type="ARBA" id="ARBA00022801"/>
    </source>
</evidence>
<dbReference type="OrthoDB" id="428974at2759"/>
<dbReference type="InterPro" id="IPR000340">
    <property type="entry name" value="Dual-sp_phosphatase_cat-dom"/>
</dbReference>
<dbReference type="InterPro" id="IPR020422">
    <property type="entry name" value="TYR_PHOSPHATASE_DUAL_dom"/>
</dbReference>
<dbReference type="EMBL" id="MCGE01000004">
    <property type="protein sequence ID" value="ORZ21976.1"/>
    <property type="molecule type" value="Genomic_DNA"/>
</dbReference>
<dbReference type="PROSITE" id="PS50056">
    <property type="entry name" value="TYR_PHOSPHATASE_2"/>
    <property type="match status" value="1"/>
</dbReference>
<proteinExistence type="predicted"/>
<dbReference type="GO" id="GO:0046464">
    <property type="term" value="P:acylglycerol catabolic process"/>
    <property type="evidence" value="ECO:0007669"/>
    <property type="project" value="TreeGrafter"/>
</dbReference>
<dbReference type="CDD" id="cd14502">
    <property type="entry name" value="RNA_5'-triphosphatase"/>
    <property type="match status" value="1"/>
</dbReference>
<reference evidence="4 5" key="1">
    <citation type="submission" date="2016-07" db="EMBL/GenBank/DDBJ databases">
        <title>Pervasive Adenine N6-methylation of Active Genes in Fungi.</title>
        <authorList>
            <consortium name="DOE Joint Genome Institute"/>
            <person name="Mondo S.J."/>
            <person name="Dannebaum R.O."/>
            <person name="Kuo R.C."/>
            <person name="Labutti K."/>
            <person name="Haridas S."/>
            <person name="Kuo A."/>
            <person name="Salamov A."/>
            <person name="Ahrendt S.R."/>
            <person name="Lipzen A."/>
            <person name="Sullivan W."/>
            <person name="Andreopoulos W.B."/>
            <person name="Clum A."/>
            <person name="Lindquist E."/>
            <person name="Daum C."/>
            <person name="Ramamoorthy G.K."/>
            <person name="Gryganskyi A."/>
            <person name="Culley D."/>
            <person name="Magnuson J.K."/>
            <person name="James T.Y."/>
            <person name="O'Malley M.A."/>
            <person name="Stajich J.E."/>
            <person name="Spatafora J.W."/>
            <person name="Visel A."/>
            <person name="Grigoriev I.V."/>
        </authorList>
    </citation>
    <scope>NUCLEOTIDE SEQUENCE [LARGE SCALE GENOMIC DNA]</scope>
    <source>
        <strain evidence="4 5">NRRL 1336</strain>
    </source>
</reference>